<evidence type="ECO:0000313" key="2">
    <source>
        <dbReference type="EMBL" id="MXU89544.1"/>
    </source>
</evidence>
<keyword evidence="1" id="KW-0812">Transmembrane</keyword>
<dbReference type="EMBL" id="GIFC01007461">
    <property type="protein sequence ID" value="MXU89544.1"/>
    <property type="molecule type" value="Transcribed_RNA"/>
</dbReference>
<sequence length="108" mass="11622">MTSMSVFCLLFGSLYWVNSAKLFLGLAILISAFGGGMKTIFVITIRTILTSTSQKNRSLFVFNSTNENVGAVFTCNSGGYSLASLLAGFLASHEVSPLLILSNYVFAF</sequence>
<proteinExistence type="predicted"/>
<organism evidence="2">
    <name type="scientific">Ixodes ricinus</name>
    <name type="common">Common tick</name>
    <name type="synonym">Acarus ricinus</name>
    <dbReference type="NCBI Taxonomy" id="34613"/>
    <lineage>
        <taxon>Eukaryota</taxon>
        <taxon>Metazoa</taxon>
        <taxon>Ecdysozoa</taxon>
        <taxon>Arthropoda</taxon>
        <taxon>Chelicerata</taxon>
        <taxon>Arachnida</taxon>
        <taxon>Acari</taxon>
        <taxon>Parasitiformes</taxon>
        <taxon>Ixodida</taxon>
        <taxon>Ixodoidea</taxon>
        <taxon>Ixodidae</taxon>
        <taxon>Ixodinae</taxon>
        <taxon>Ixodes</taxon>
    </lineage>
</organism>
<accession>A0A6B0UHD6</accession>
<feature type="transmembrane region" description="Helical" evidence="1">
    <location>
        <begin position="29"/>
        <end position="49"/>
    </location>
</feature>
<name>A0A6B0UHD6_IXORI</name>
<keyword evidence="1" id="KW-1133">Transmembrane helix</keyword>
<dbReference type="AlphaFoldDB" id="A0A6B0UHD6"/>
<protein>
    <submittedName>
        <fullName evidence="2">Uncharacterized protein</fullName>
    </submittedName>
</protein>
<evidence type="ECO:0000256" key="1">
    <source>
        <dbReference type="SAM" id="Phobius"/>
    </source>
</evidence>
<reference evidence="2" key="1">
    <citation type="submission" date="2019-12" db="EMBL/GenBank/DDBJ databases">
        <title>An insight into the sialome of adult female Ixodes ricinus ticks feeding for 6 days.</title>
        <authorList>
            <person name="Perner J."/>
            <person name="Ribeiro J.M.C."/>
        </authorList>
    </citation>
    <scope>NUCLEOTIDE SEQUENCE</scope>
    <source>
        <strain evidence="2">Semi-engorged</strain>
        <tissue evidence="2">Salivary glands</tissue>
    </source>
</reference>
<keyword evidence="1" id="KW-0472">Membrane</keyword>